<reference evidence="2 3" key="1">
    <citation type="submission" date="2020-07" db="EMBL/GenBank/DDBJ databases">
        <title>non toxigenic Corynebacterium sp. nov from a clinical source.</title>
        <authorList>
            <person name="Bernier A.-M."/>
            <person name="Bernard K."/>
        </authorList>
    </citation>
    <scope>NUCLEOTIDE SEQUENCE [LARGE SCALE GENOMIC DNA]</scope>
    <source>
        <strain evidence="3">NML 93-0612</strain>
    </source>
</reference>
<dbReference type="AlphaFoldDB" id="A0A7G5FEF1"/>
<sequence>MSLVGLTAQQKIDLITEYLGLPYGTKAAWQKKHGLSSKHMTQLKYQYFAGDLDRGLTPRTMEGMTDIPSARQLQLEKEIAARDKQIADLSAELEKARKVNDVLGKAIKLVEKFSEHAPATPTTPPSSKKNTPSSRP</sequence>
<organism evidence="2 3">
    <name type="scientific">Corynebacterium hindlerae</name>
    <dbReference type="NCBI Taxonomy" id="699041"/>
    <lineage>
        <taxon>Bacteria</taxon>
        <taxon>Bacillati</taxon>
        <taxon>Actinomycetota</taxon>
        <taxon>Actinomycetes</taxon>
        <taxon>Mycobacteriales</taxon>
        <taxon>Corynebacteriaceae</taxon>
        <taxon>Corynebacterium</taxon>
    </lineage>
</organism>
<feature type="compositionally biased region" description="Low complexity" evidence="1">
    <location>
        <begin position="125"/>
        <end position="136"/>
    </location>
</feature>
<dbReference type="RefSeq" id="WP_182385799.1">
    <property type="nucleotide sequence ID" value="NZ_CP059833.1"/>
</dbReference>
<protein>
    <recommendedName>
        <fullName evidence="4">Transposase</fullName>
    </recommendedName>
</protein>
<evidence type="ECO:0008006" key="4">
    <source>
        <dbReference type="Google" id="ProtNLM"/>
    </source>
</evidence>
<dbReference type="EMBL" id="CP059833">
    <property type="protein sequence ID" value="QMV84992.1"/>
    <property type="molecule type" value="Genomic_DNA"/>
</dbReference>
<evidence type="ECO:0000313" key="2">
    <source>
        <dbReference type="EMBL" id="QMV84992.1"/>
    </source>
</evidence>
<keyword evidence="3" id="KW-1185">Reference proteome</keyword>
<evidence type="ECO:0000313" key="3">
    <source>
        <dbReference type="Proteomes" id="UP000515570"/>
    </source>
</evidence>
<gene>
    <name evidence="2" type="ORF">HW450_11765</name>
</gene>
<name>A0A7G5FEF1_9CORY</name>
<feature type="region of interest" description="Disordered" evidence="1">
    <location>
        <begin position="113"/>
        <end position="136"/>
    </location>
</feature>
<dbReference type="Proteomes" id="UP000515570">
    <property type="component" value="Chromosome"/>
</dbReference>
<accession>A0A7G5FEF1</accession>
<proteinExistence type="predicted"/>
<evidence type="ECO:0000256" key="1">
    <source>
        <dbReference type="SAM" id="MobiDB-lite"/>
    </source>
</evidence>